<dbReference type="GO" id="GO:0006508">
    <property type="term" value="P:proteolysis"/>
    <property type="evidence" value="ECO:0007669"/>
    <property type="project" value="InterPro"/>
</dbReference>
<dbReference type="SUPFAM" id="SSF50630">
    <property type="entry name" value="Acid proteases"/>
    <property type="match status" value="1"/>
</dbReference>
<dbReference type="InterPro" id="IPR021109">
    <property type="entry name" value="Peptidase_aspartic_dom_sf"/>
</dbReference>
<gene>
    <name evidence="2" type="ORF">PSTG_17949</name>
</gene>
<accession>A0A0L0UNN5</accession>
<keyword evidence="3" id="KW-1185">Reference proteome</keyword>
<dbReference type="Proteomes" id="UP000054564">
    <property type="component" value="Unassembled WGS sequence"/>
</dbReference>
<evidence type="ECO:0008006" key="4">
    <source>
        <dbReference type="Google" id="ProtNLM"/>
    </source>
</evidence>
<comment type="caution">
    <text evidence="2">The sequence shown here is derived from an EMBL/GenBank/DDBJ whole genome shotgun (WGS) entry which is preliminary data.</text>
</comment>
<keyword evidence="1" id="KW-0064">Aspartyl protease</keyword>
<keyword evidence="1" id="KW-0378">Hydrolase</keyword>
<dbReference type="Gene3D" id="2.40.70.10">
    <property type="entry name" value="Acid Proteases"/>
    <property type="match status" value="1"/>
</dbReference>
<name>A0A0L0UNN5_9BASI</name>
<sequence length="388" mass="43902">MSDHNIHHKFASKNSVTVEKQKNNDNTIQKCITTCNPTSLPAAFEPGQRLEVVGKIENIEHNFVIDTGATASIINADNLPVGITPKAIDCVKLITANGSDLELLGIINTVVVFENIKFLIKCMVVRNLVGPSLIGTDFLELYQAKINFVNKQIVLTGDKGLVVLEFDQKRRTSDNIKLKIEKIVDETTLNRDTDNDNKIEKMRNLILIQPTLREIVRCSSKLIEVPGDGFCAIYALTVMLAHENIYVTAETISHLLDLNLHEKPIWLDGEDVAAVADFYNFNLIIICPNYENSKKTAGLGFYKPGRKFLVVFFENDHWTPGCYDKKYDNPDLEMTQVTFTHDFRSLHTSRALLRERKMLEAIKLPETEVINNENDLKRANCPLTKVRE</sequence>
<feature type="non-terminal residue" evidence="2">
    <location>
        <position position="388"/>
    </location>
</feature>
<evidence type="ECO:0000256" key="1">
    <source>
        <dbReference type="ARBA" id="ARBA00022750"/>
    </source>
</evidence>
<organism evidence="2 3">
    <name type="scientific">Puccinia striiformis f. sp. tritici PST-78</name>
    <dbReference type="NCBI Taxonomy" id="1165861"/>
    <lineage>
        <taxon>Eukaryota</taxon>
        <taxon>Fungi</taxon>
        <taxon>Dikarya</taxon>
        <taxon>Basidiomycota</taxon>
        <taxon>Pucciniomycotina</taxon>
        <taxon>Pucciniomycetes</taxon>
        <taxon>Pucciniales</taxon>
        <taxon>Pucciniaceae</taxon>
        <taxon>Puccinia</taxon>
    </lineage>
</organism>
<evidence type="ECO:0000313" key="3">
    <source>
        <dbReference type="Proteomes" id="UP000054564"/>
    </source>
</evidence>
<keyword evidence="1" id="KW-0645">Protease</keyword>
<dbReference type="AlphaFoldDB" id="A0A0L0UNN5"/>
<dbReference type="InterPro" id="IPR001969">
    <property type="entry name" value="Aspartic_peptidase_AS"/>
</dbReference>
<evidence type="ECO:0000313" key="2">
    <source>
        <dbReference type="EMBL" id="KNE88633.1"/>
    </source>
</evidence>
<dbReference type="Pfam" id="PF13975">
    <property type="entry name" value="gag-asp_proteas"/>
    <property type="match status" value="1"/>
</dbReference>
<dbReference type="GO" id="GO:0004190">
    <property type="term" value="F:aspartic-type endopeptidase activity"/>
    <property type="evidence" value="ECO:0007669"/>
    <property type="project" value="UniProtKB-KW"/>
</dbReference>
<dbReference type="EMBL" id="AJIL01001295">
    <property type="protein sequence ID" value="KNE88633.1"/>
    <property type="molecule type" value="Genomic_DNA"/>
</dbReference>
<protein>
    <recommendedName>
        <fullName evidence="4">Peptidase A2 domain-containing protein</fullName>
    </recommendedName>
</protein>
<proteinExistence type="predicted"/>
<dbReference type="PROSITE" id="PS00141">
    <property type="entry name" value="ASP_PROTEASE"/>
    <property type="match status" value="1"/>
</dbReference>
<reference evidence="3" key="1">
    <citation type="submission" date="2014-03" db="EMBL/GenBank/DDBJ databases">
        <title>The Genome Sequence of Puccinia striiformis f. sp. tritici PST-78.</title>
        <authorList>
            <consortium name="The Broad Institute Genome Sequencing Platform"/>
            <person name="Cuomo C."/>
            <person name="Hulbert S."/>
            <person name="Chen X."/>
            <person name="Walker B."/>
            <person name="Young S.K."/>
            <person name="Zeng Q."/>
            <person name="Gargeya S."/>
            <person name="Fitzgerald M."/>
            <person name="Haas B."/>
            <person name="Abouelleil A."/>
            <person name="Alvarado L."/>
            <person name="Arachchi H.M."/>
            <person name="Berlin A.M."/>
            <person name="Chapman S.B."/>
            <person name="Goldberg J."/>
            <person name="Griggs A."/>
            <person name="Gujja S."/>
            <person name="Hansen M."/>
            <person name="Howarth C."/>
            <person name="Imamovic A."/>
            <person name="Larimer J."/>
            <person name="McCowan C."/>
            <person name="Montmayeur A."/>
            <person name="Murphy C."/>
            <person name="Neiman D."/>
            <person name="Pearson M."/>
            <person name="Priest M."/>
            <person name="Roberts A."/>
            <person name="Saif S."/>
            <person name="Shea T."/>
            <person name="Sisk P."/>
            <person name="Sykes S."/>
            <person name="Wortman J."/>
            <person name="Nusbaum C."/>
            <person name="Birren B."/>
        </authorList>
    </citation>
    <scope>NUCLEOTIDE SEQUENCE [LARGE SCALE GENOMIC DNA]</scope>
    <source>
        <strain evidence="3">race PST-78</strain>
    </source>
</reference>